<dbReference type="Gene3D" id="3.40.1380.10">
    <property type="match status" value="1"/>
</dbReference>
<comment type="caution">
    <text evidence="11">The sequence shown here is derived from an EMBL/GenBank/DDBJ whole genome shotgun (WGS) entry which is preliminary data.</text>
</comment>
<dbReference type="PANTHER" id="PTHR11693:SF22">
    <property type="entry name" value="ATP SYNTHASE SUBUNIT GAMMA, MITOCHONDRIAL"/>
    <property type="match status" value="1"/>
</dbReference>
<dbReference type="Pfam" id="PF00231">
    <property type="entry name" value="ATP-synt"/>
    <property type="match status" value="1"/>
</dbReference>
<dbReference type="AlphaFoldDB" id="A0A0G1J5K8"/>
<dbReference type="Gene3D" id="1.10.287.80">
    <property type="entry name" value="ATP synthase, gamma subunit, helix hairpin domain"/>
    <property type="match status" value="1"/>
</dbReference>
<evidence type="ECO:0000256" key="6">
    <source>
        <dbReference type="ARBA" id="ARBA00023065"/>
    </source>
</evidence>
<evidence type="ECO:0000256" key="5">
    <source>
        <dbReference type="ARBA" id="ARBA00022781"/>
    </source>
</evidence>
<evidence type="ECO:0000256" key="3">
    <source>
        <dbReference type="ARBA" id="ARBA00007681"/>
    </source>
</evidence>
<dbReference type="PATRIC" id="fig|1618564.3.peg.608"/>
<protein>
    <recommendedName>
        <fullName evidence="10">ATP synthase gamma chain</fullName>
    </recommendedName>
    <alternativeName>
        <fullName evidence="10">ATP synthase F1 sector gamma subunit</fullName>
    </alternativeName>
    <alternativeName>
        <fullName evidence="10">F-ATPase gamma subunit</fullName>
    </alternativeName>
</protein>
<evidence type="ECO:0000256" key="1">
    <source>
        <dbReference type="ARBA" id="ARBA00003456"/>
    </source>
</evidence>
<evidence type="ECO:0000313" key="12">
    <source>
        <dbReference type="Proteomes" id="UP000034826"/>
    </source>
</evidence>
<keyword evidence="10" id="KW-1003">Cell membrane</keyword>
<comment type="subunit">
    <text evidence="10">F-type ATPases have 2 components, CF(1) - the catalytic core - and CF(0) - the membrane proton channel. CF(1) has five subunits: alpha(3), beta(3), gamma(1), delta(1), epsilon(1). CF(0) has three main subunits: a, b and c.</text>
</comment>
<dbReference type="GO" id="GO:0046933">
    <property type="term" value="F:proton-transporting ATP synthase activity, rotational mechanism"/>
    <property type="evidence" value="ECO:0007669"/>
    <property type="project" value="UniProtKB-UniRule"/>
</dbReference>
<dbReference type="InterPro" id="IPR035968">
    <property type="entry name" value="ATP_synth_F1_ATPase_gsu"/>
</dbReference>
<reference evidence="11 12" key="1">
    <citation type="journal article" date="2015" name="Nature">
        <title>rRNA introns, odd ribosomes, and small enigmatic genomes across a large radiation of phyla.</title>
        <authorList>
            <person name="Brown C.T."/>
            <person name="Hug L.A."/>
            <person name="Thomas B.C."/>
            <person name="Sharon I."/>
            <person name="Castelle C.J."/>
            <person name="Singh A."/>
            <person name="Wilkins M.J."/>
            <person name="Williams K.H."/>
            <person name="Banfield J.F."/>
        </authorList>
    </citation>
    <scope>NUCLEOTIDE SEQUENCE [LARGE SCALE GENOMIC DNA]</scope>
</reference>
<dbReference type="HAMAP" id="MF_00815">
    <property type="entry name" value="ATP_synth_gamma_bact"/>
    <property type="match status" value="1"/>
</dbReference>
<proteinExistence type="inferred from homology"/>
<evidence type="ECO:0000256" key="2">
    <source>
        <dbReference type="ARBA" id="ARBA00004170"/>
    </source>
</evidence>
<dbReference type="PANTHER" id="PTHR11693">
    <property type="entry name" value="ATP SYNTHASE GAMMA CHAIN"/>
    <property type="match status" value="1"/>
</dbReference>
<keyword evidence="7 10" id="KW-0472">Membrane</keyword>
<evidence type="ECO:0000256" key="10">
    <source>
        <dbReference type="HAMAP-Rule" id="MF_00815"/>
    </source>
</evidence>
<keyword evidence="8 10" id="KW-0139">CF(1)</keyword>
<name>A0A0G1J5K8_9BACT</name>
<keyword evidence="6 10" id="KW-0406">Ion transport</keyword>
<dbReference type="NCBIfam" id="TIGR01146">
    <property type="entry name" value="ATPsyn_F1gamma"/>
    <property type="match status" value="1"/>
</dbReference>
<dbReference type="GO" id="GO:0005886">
    <property type="term" value="C:plasma membrane"/>
    <property type="evidence" value="ECO:0007669"/>
    <property type="project" value="UniProtKB-SubCell"/>
</dbReference>
<keyword evidence="4 10" id="KW-0813">Transport</keyword>
<evidence type="ECO:0000256" key="8">
    <source>
        <dbReference type="ARBA" id="ARBA00023196"/>
    </source>
</evidence>
<dbReference type="Proteomes" id="UP000034826">
    <property type="component" value="Unassembled WGS sequence"/>
</dbReference>
<comment type="function">
    <text evidence="1 10">Produces ATP from ADP in the presence of a proton gradient across the membrane. The gamma chain is believed to be important in regulating ATPase activity and the flow of protons through the CF(0) complex.</text>
</comment>
<dbReference type="CDD" id="cd12151">
    <property type="entry name" value="F1-ATPase_gamma"/>
    <property type="match status" value="1"/>
</dbReference>
<dbReference type="GO" id="GO:0045259">
    <property type="term" value="C:proton-transporting ATP synthase complex"/>
    <property type="evidence" value="ECO:0007669"/>
    <property type="project" value="UniProtKB-KW"/>
</dbReference>
<organism evidence="11 12">
    <name type="scientific">Candidatus Woesebacteria bacterium GW2011_GWA2_44_33</name>
    <dbReference type="NCBI Taxonomy" id="1618564"/>
    <lineage>
        <taxon>Bacteria</taxon>
        <taxon>Candidatus Woeseibacteriota</taxon>
    </lineage>
</organism>
<evidence type="ECO:0000256" key="7">
    <source>
        <dbReference type="ARBA" id="ARBA00023136"/>
    </source>
</evidence>
<keyword evidence="5 10" id="KW-0375">Hydrogen ion transport</keyword>
<dbReference type="EMBL" id="LCIY01000021">
    <property type="protein sequence ID" value="KKT66598.1"/>
    <property type="molecule type" value="Genomic_DNA"/>
</dbReference>
<dbReference type="GO" id="GO:0042777">
    <property type="term" value="P:proton motive force-driven plasma membrane ATP synthesis"/>
    <property type="evidence" value="ECO:0007669"/>
    <property type="project" value="UniProtKB-UniRule"/>
</dbReference>
<dbReference type="PRINTS" id="PR00126">
    <property type="entry name" value="ATPASEGAMMA"/>
</dbReference>
<dbReference type="SUPFAM" id="SSF52943">
    <property type="entry name" value="ATP synthase (F1-ATPase), gamma subunit"/>
    <property type="match status" value="1"/>
</dbReference>
<gene>
    <name evidence="10" type="primary">atpG</name>
    <name evidence="11" type="ORF">UW60_C0021G0014</name>
</gene>
<comment type="subcellular location">
    <subcellularLocation>
        <location evidence="10">Cell membrane</location>
        <topology evidence="10">Peripheral membrane protein</topology>
    </subcellularLocation>
    <subcellularLocation>
        <location evidence="2">Membrane</location>
        <topology evidence="2">Peripheral membrane protein</topology>
    </subcellularLocation>
</comment>
<evidence type="ECO:0000313" key="11">
    <source>
        <dbReference type="EMBL" id="KKT66598.1"/>
    </source>
</evidence>
<evidence type="ECO:0000256" key="9">
    <source>
        <dbReference type="ARBA" id="ARBA00023310"/>
    </source>
</evidence>
<evidence type="ECO:0000256" key="4">
    <source>
        <dbReference type="ARBA" id="ARBA00022448"/>
    </source>
</evidence>
<comment type="similarity">
    <text evidence="3 10">Belongs to the ATPase gamma chain family.</text>
</comment>
<accession>A0A0G1J5K8</accession>
<sequence length="289" mass="31730">MDGGKQLARRIRSARNISQITGAMEAVAASKMKKAQAIAAGGQPYQEMLGMVAGQLRRQAGGDFGHPLLIQTESQAAKPKLHILISSDKGLCGGLNSNLFRLAERAIPASGPVIAVGRKAVDYCHKTNWEMVGANPEIGDKPDYSQTKPSSAIAMEEFLARRVSSVVLIYQKFHNTLTQRPTADTLLPVQLKTVEEEMKMFNLNYIFKPGRQELLADLLPYYVHMSLYQAVVSAKAAEQSARMIAMKTASDNAEDVRGNLQLLYNQKRQEMITAEISDVVTAGMALYEK</sequence>
<dbReference type="GO" id="GO:0005524">
    <property type="term" value="F:ATP binding"/>
    <property type="evidence" value="ECO:0007669"/>
    <property type="project" value="UniProtKB-UniRule"/>
</dbReference>
<dbReference type="InterPro" id="IPR000131">
    <property type="entry name" value="ATP_synth_F1_gsu"/>
</dbReference>
<keyword evidence="9 10" id="KW-0066">ATP synthesis</keyword>